<keyword evidence="4" id="KW-0732">Signal</keyword>
<evidence type="ECO:0000313" key="6">
    <source>
        <dbReference type="EMBL" id="SHM23334.1"/>
    </source>
</evidence>
<comment type="similarity">
    <text evidence="2">Belongs to the virb1 family.</text>
</comment>
<keyword evidence="7" id="KW-1185">Reference proteome</keyword>
<feature type="domain" description="Transglycosylase SLT" evidence="5">
    <location>
        <begin position="118"/>
        <end position="221"/>
    </location>
</feature>
<dbReference type="Proteomes" id="UP000186002">
    <property type="component" value="Unassembled WGS sequence"/>
</dbReference>
<evidence type="ECO:0000256" key="3">
    <source>
        <dbReference type="SAM" id="MobiDB-lite"/>
    </source>
</evidence>
<feature type="signal peptide" evidence="4">
    <location>
        <begin position="1"/>
        <end position="30"/>
    </location>
</feature>
<gene>
    <name evidence="6" type="ORF">SAMN05444272_2104</name>
</gene>
<dbReference type="STRING" id="735517.SAMN05444272_2104"/>
<feature type="compositionally biased region" description="Basic residues" evidence="3">
    <location>
        <begin position="89"/>
        <end position="98"/>
    </location>
</feature>
<evidence type="ECO:0000313" key="7">
    <source>
        <dbReference type="Proteomes" id="UP000186002"/>
    </source>
</evidence>
<organism evidence="6 7">
    <name type="scientific">Roseibium suaedae</name>
    <dbReference type="NCBI Taxonomy" id="735517"/>
    <lineage>
        <taxon>Bacteria</taxon>
        <taxon>Pseudomonadati</taxon>
        <taxon>Pseudomonadota</taxon>
        <taxon>Alphaproteobacteria</taxon>
        <taxon>Hyphomicrobiales</taxon>
        <taxon>Stappiaceae</taxon>
        <taxon>Roseibium</taxon>
    </lineage>
</organism>
<comment type="similarity">
    <text evidence="1">Belongs to the transglycosylase Slt family.</text>
</comment>
<evidence type="ECO:0000256" key="2">
    <source>
        <dbReference type="ARBA" id="ARBA00009387"/>
    </source>
</evidence>
<dbReference type="OrthoDB" id="9788661at2"/>
<reference evidence="6 7" key="1">
    <citation type="submission" date="2016-11" db="EMBL/GenBank/DDBJ databases">
        <authorList>
            <person name="Jaros S."/>
            <person name="Januszkiewicz K."/>
            <person name="Wedrychowicz H."/>
        </authorList>
    </citation>
    <scope>NUCLEOTIDE SEQUENCE [LARGE SCALE GENOMIC DNA]</scope>
    <source>
        <strain evidence="6 7">DSM 22153</strain>
    </source>
</reference>
<evidence type="ECO:0000259" key="5">
    <source>
        <dbReference type="Pfam" id="PF01464"/>
    </source>
</evidence>
<protein>
    <submittedName>
        <fullName evidence="6">Transglycosylase SLT domain-containing protein</fullName>
    </submittedName>
</protein>
<dbReference type="EMBL" id="FRBW01000002">
    <property type="protein sequence ID" value="SHM23334.1"/>
    <property type="molecule type" value="Genomic_DNA"/>
</dbReference>
<dbReference type="Pfam" id="PF01464">
    <property type="entry name" value="SLT"/>
    <property type="match status" value="1"/>
</dbReference>
<dbReference type="InterPro" id="IPR008258">
    <property type="entry name" value="Transglycosylase_SLT_dom_1"/>
</dbReference>
<evidence type="ECO:0000256" key="4">
    <source>
        <dbReference type="SAM" id="SignalP"/>
    </source>
</evidence>
<sequence>MLRSANSLVKAVCLILPILTPVTLTSTAYAGGEVIRPVAVKSDDAETRKPEPAKLDVIGSGQSSGEVIRVVNAGKAVASVADEDDKPAAKKKSLRHSRGTSSKSAPAIARSSTNYAELIRAAAKKHGVPLEIAQAVVRIESNFNPRARGSHGEVGLMQIKPATARGLGYRGTTQALYDPKTNLEWGMRYLAGAHQRASGDVCGTILRYNAGHFAKRMNARSRSYCSQVKQLIASS</sequence>
<dbReference type="PANTHER" id="PTHR37423:SF2">
    <property type="entry name" value="MEMBRANE-BOUND LYTIC MUREIN TRANSGLYCOSYLASE C"/>
    <property type="match status" value="1"/>
</dbReference>
<feature type="compositionally biased region" description="Polar residues" evidence="3">
    <location>
        <begin position="99"/>
        <end position="108"/>
    </location>
</feature>
<accession>A0A1M7H3T2</accession>
<feature type="chain" id="PRO_5012410001" evidence="4">
    <location>
        <begin position="31"/>
        <end position="235"/>
    </location>
</feature>
<dbReference type="Gene3D" id="1.10.530.10">
    <property type="match status" value="1"/>
</dbReference>
<name>A0A1M7H3T2_9HYPH</name>
<dbReference type="InterPro" id="IPR023346">
    <property type="entry name" value="Lysozyme-like_dom_sf"/>
</dbReference>
<dbReference type="AlphaFoldDB" id="A0A1M7H3T2"/>
<evidence type="ECO:0000256" key="1">
    <source>
        <dbReference type="ARBA" id="ARBA00007734"/>
    </source>
</evidence>
<dbReference type="SUPFAM" id="SSF53955">
    <property type="entry name" value="Lysozyme-like"/>
    <property type="match status" value="1"/>
</dbReference>
<dbReference type="PANTHER" id="PTHR37423">
    <property type="entry name" value="SOLUBLE LYTIC MUREIN TRANSGLYCOSYLASE-RELATED"/>
    <property type="match status" value="1"/>
</dbReference>
<proteinExistence type="inferred from homology"/>
<feature type="region of interest" description="Disordered" evidence="3">
    <location>
        <begin position="81"/>
        <end position="108"/>
    </location>
</feature>